<gene>
    <name evidence="5" type="primary">LOC115875805</name>
</gene>
<evidence type="ECO:0000313" key="4">
    <source>
        <dbReference type="Proteomes" id="UP000504635"/>
    </source>
</evidence>
<keyword evidence="1" id="KW-0472">Membrane</keyword>
<evidence type="ECO:0000313" key="5">
    <source>
        <dbReference type="RefSeq" id="XP_030747176.1"/>
    </source>
</evidence>
<feature type="transmembrane region" description="Helical" evidence="1">
    <location>
        <begin position="276"/>
        <end position="299"/>
    </location>
</feature>
<dbReference type="PANTHER" id="PTHR11161">
    <property type="entry name" value="O-ACYLTRANSFERASE"/>
    <property type="match status" value="1"/>
</dbReference>
<reference evidence="5" key="1">
    <citation type="submission" date="2025-08" db="UniProtKB">
        <authorList>
            <consortium name="RefSeq"/>
        </authorList>
    </citation>
    <scope>IDENTIFICATION</scope>
    <source>
        <tissue evidence="5">Gonads</tissue>
    </source>
</reference>
<dbReference type="Pfam" id="PF01757">
    <property type="entry name" value="Acyl_transf_3"/>
    <property type="match status" value="1"/>
</dbReference>
<dbReference type="OrthoDB" id="10265389at2759"/>
<dbReference type="GO" id="GO:0016747">
    <property type="term" value="F:acyltransferase activity, transferring groups other than amino-acyl groups"/>
    <property type="evidence" value="ECO:0007669"/>
    <property type="project" value="InterPro"/>
</dbReference>
<keyword evidence="1" id="KW-1133">Transmembrane helix</keyword>
<feature type="chain" id="PRO_5026987455" evidence="2">
    <location>
        <begin position="20"/>
        <end position="610"/>
    </location>
</feature>
<dbReference type="InParanoid" id="A0A6J2X7L3"/>
<evidence type="ECO:0000259" key="3">
    <source>
        <dbReference type="Pfam" id="PF01757"/>
    </source>
</evidence>
<protein>
    <submittedName>
        <fullName evidence="5">Uncharacterized protein LOC115875805</fullName>
    </submittedName>
</protein>
<accession>A0A6J2X7L3</accession>
<proteinExistence type="predicted"/>
<keyword evidence="2" id="KW-0732">Signal</keyword>
<feature type="transmembrane region" description="Helical" evidence="1">
    <location>
        <begin position="199"/>
        <end position="219"/>
    </location>
</feature>
<feature type="signal peptide" evidence="2">
    <location>
        <begin position="1"/>
        <end position="19"/>
    </location>
</feature>
<sequence>MHIKRIIFAIFLQVKVSLSQKDFSQVFPEIFHMENYEKCVDKQENIYCNVNMEIIPSTGDISTWKHFEGMLHQNLNYNRSKIHRGVCIPSHLTDFDTKKRNIEEKISKEMKHYKINCTVLSLSCKDENVFIITWKDLFLMVFAGYLALVMYATLLDNFKEKYHKDPWFHYLSLTRNFRLITSDKNPDYQKLKSIQGFRTLYTCLVIVCHTFMSWGNFYINNTTKMEELYSMMIFRLVLILFVLIVQAFFVISSWLLTNHILEMYKKNGKFTLKDAAVLFVNRIARFWPSLIVMILTLIITSSYCNGALTFEVVNIINNSCSNNWWATIFQVTNLLETDQVCNIGMWSLSLDTQYYLINLAILYISINYKWSLPKIVVTLFFGLYAVNSWIFYNNNYPTLYWINLENTKRSVFFSNKDLNYTYFGFLINWGSSLVGVIFGYLYFTRKQQPKIKIWEKSFEFFFYALPVLVYVLSYPEASRLLSAILGPLMKSLYGLGVASGIYGMSRNIIQGWPKKFFENKYVVLLGNFTFSTYIFHFGVVFMKNSRLSGLIDINEFTVAKSLLFDLIVSFTIGICSALVIEQPGINMKKFFLPQLAKNVKKLTNSDNKIK</sequence>
<dbReference type="Proteomes" id="UP000504635">
    <property type="component" value="Unplaced"/>
</dbReference>
<dbReference type="InterPro" id="IPR002656">
    <property type="entry name" value="Acyl_transf_3_dom"/>
</dbReference>
<dbReference type="PANTHER" id="PTHR11161:SF72">
    <property type="entry name" value="FI21449P1"/>
    <property type="match status" value="1"/>
</dbReference>
<keyword evidence="1" id="KW-0812">Transmembrane</keyword>
<dbReference type="KEGG" id="soy:115875805"/>
<feature type="transmembrane region" description="Helical" evidence="1">
    <location>
        <begin position="375"/>
        <end position="392"/>
    </location>
</feature>
<feature type="transmembrane region" description="Helical" evidence="1">
    <location>
        <begin position="231"/>
        <end position="256"/>
    </location>
</feature>
<feature type="transmembrane region" description="Helical" evidence="1">
    <location>
        <begin position="562"/>
        <end position="580"/>
    </location>
</feature>
<keyword evidence="4" id="KW-1185">Reference proteome</keyword>
<dbReference type="InterPro" id="IPR052728">
    <property type="entry name" value="O2_lipid_transport_reg"/>
</dbReference>
<dbReference type="AlphaFoldDB" id="A0A6J2X7L3"/>
<dbReference type="RefSeq" id="XP_030747176.1">
    <property type="nucleotide sequence ID" value="XM_030891316.1"/>
</dbReference>
<evidence type="ECO:0000256" key="2">
    <source>
        <dbReference type="SAM" id="SignalP"/>
    </source>
</evidence>
<feature type="transmembrane region" description="Helical" evidence="1">
    <location>
        <begin position="521"/>
        <end position="542"/>
    </location>
</feature>
<organism evidence="4 5">
    <name type="scientific">Sitophilus oryzae</name>
    <name type="common">Rice weevil</name>
    <name type="synonym">Curculio oryzae</name>
    <dbReference type="NCBI Taxonomy" id="7048"/>
    <lineage>
        <taxon>Eukaryota</taxon>
        <taxon>Metazoa</taxon>
        <taxon>Ecdysozoa</taxon>
        <taxon>Arthropoda</taxon>
        <taxon>Hexapoda</taxon>
        <taxon>Insecta</taxon>
        <taxon>Pterygota</taxon>
        <taxon>Neoptera</taxon>
        <taxon>Endopterygota</taxon>
        <taxon>Coleoptera</taxon>
        <taxon>Polyphaga</taxon>
        <taxon>Cucujiformia</taxon>
        <taxon>Curculionidae</taxon>
        <taxon>Dryophthorinae</taxon>
        <taxon>Sitophilus</taxon>
    </lineage>
</organism>
<feature type="domain" description="Acyltransferase 3" evidence="3">
    <location>
        <begin position="192"/>
        <end position="579"/>
    </location>
</feature>
<evidence type="ECO:0000256" key="1">
    <source>
        <dbReference type="SAM" id="Phobius"/>
    </source>
</evidence>
<dbReference type="GeneID" id="115875805"/>
<feature type="transmembrane region" description="Helical" evidence="1">
    <location>
        <begin position="453"/>
        <end position="472"/>
    </location>
</feature>
<feature type="transmembrane region" description="Helical" evidence="1">
    <location>
        <begin position="137"/>
        <end position="155"/>
    </location>
</feature>
<feature type="transmembrane region" description="Helical" evidence="1">
    <location>
        <begin position="420"/>
        <end position="441"/>
    </location>
</feature>
<name>A0A6J2X7L3_SITOR</name>